<dbReference type="GO" id="GO:0005634">
    <property type="term" value="C:nucleus"/>
    <property type="evidence" value="ECO:0007669"/>
    <property type="project" value="UniProtKB-SubCell"/>
</dbReference>
<evidence type="ECO:0000256" key="2">
    <source>
        <dbReference type="ARBA" id="ARBA00022723"/>
    </source>
</evidence>
<sequence length="670" mass="74682">MSEHGQTAPPRQSEASRSNQCTPVHPPVVASTAEQQAQAPPDHWIASLPLSSDGLAMDDSEACADGGSIANLPMFQDFGLFTDTVGFMGMDLVETLDEGSFLHYGVNMSFSDAMATLVEPCSSALEIDGVFDCPTHSTAVLDNPQPDDMAELKPLVCPWRVSGQARRHLLAAMETMPSQIEKMPSCLSLNRFCTGYFSEFQSHVPIVHKATFDIEAASKCNPELVVAIASIGAVYRFQKADALFLLKVALDLITRKWQNNSGSDRYDLGGLQALVLLSYFALWQKQSEILLEQSQVRKMLLDWVQKFRIPQPSGDEPSNWTRWCHRESALRTYLASFCILNTYSLLNGTPPEVTNITIKSALPCSTAAWNAASMDSWAAIMANEAPPPDFQTAFAQLFGDPEIQFLISPFGCFVLLHAIVQRTFHLRQLSFNGSLRPSDLAEMEEALARWKRCWKRAPESILDPRNLDASISFQSISYLMMVYLRLSRNPLPPFHQFTGQWDPGHIARKLAVDSVDEKRSDWSYNGPLHSAHSLMIIVRSGIEHHRRTLSYHWDPQHALPWVEGAISLSRWLELTAETCSQFALNEIEKGIILWVRHIIEEALPSLGDGDKILMTETVGNFSLSNTSSIRNLAYGVISAWCCVIPRSNNPWPVVDVAGNVLTLYKSLLRP</sequence>
<dbReference type="PANTHER" id="PTHR40626:SF10">
    <property type="entry name" value="C2H2-TYPE DOMAIN-CONTAINING PROTEIN"/>
    <property type="match status" value="1"/>
</dbReference>
<evidence type="ECO:0000256" key="1">
    <source>
        <dbReference type="ARBA" id="ARBA00004123"/>
    </source>
</evidence>
<dbReference type="GO" id="GO:0000978">
    <property type="term" value="F:RNA polymerase II cis-regulatory region sequence-specific DNA binding"/>
    <property type="evidence" value="ECO:0007669"/>
    <property type="project" value="InterPro"/>
</dbReference>
<name>A0A6A5XIX2_9PLEO</name>
<proteinExistence type="predicted"/>
<evidence type="ECO:0000256" key="6">
    <source>
        <dbReference type="ARBA" id="ARBA00023242"/>
    </source>
</evidence>
<dbReference type="PANTHER" id="PTHR40626">
    <property type="entry name" value="MIP31509P"/>
    <property type="match status" value="1"/>
</dbReference>
<evidence type="ECO:0000256" key="4">
    <source>
        <dbReference type="ARBA" id="ARBA00022771"/>
    </source>
</evidence>
<keyword evidence="6" id="KW-0539">Nucleus</keyword>
<comment type="subcellular location">
    <subcellularLocation>
        <location evidence="1">Nucleus</location>
    </subcellularLocation>
</comment>
<reference evidence="9" key="1">
    <citation type="journal article" date="2020" name="Stud. Mycol.">
        <title>101 Dothideomycetes genomes: a test case for predicting lifestyles and emergence of pathogens.</title>
        <authorList>
            <person name="Haridas S."/>
            <person name="Albert R."/>
            <person name="Binder M."/>
            <person name="Bloem J."/>
            <person name="Labutti K."/>
            <person name="Salamov A."/>
            <person name="Andreopoulos B."/>
            <person name="Baker S."/>
            <person name="Barry K."/>
            <person name="Bills G."/>
            <person name="Bluhm B."/>
            <person name="Cannon C."/>
            <person name="Castanera R."/>
            <person name="Culley D."/>
            <person name="Daum C."/>
            <person name="Ezra D."/>
            <person name="Gonzalez J."/>
            <person name="Henrissat B."/>
            <person name="Kuo A."/>
            <person name="Liang C."/>
            <person name="Lipzen A."/>
            <person name="Lutzoni F."/>
            <person name="Magnuson J."/>
            <person name="Mondo S."/>
            <person name="Nolan M."/>
            <person name="Ohm R."/>
            <person name="Pangilinan J."/>
            <person name="Park H.-J."/>
            <person name="Ramirez L."/>
            <person name="Alfaro M."/>
            <person name="Sun H."/>
            <person name="Tritt A."/>
            <person name="Yoshinaga Y."/>
            <person name="Zwiers L.-H."/>
            <person name="Turgeon B."/>
            <person name="Goodwin S."/>
            <person name="Spatafora J."/>
            <person name="Crous P."/>
            <person name="Grigoriev I."/>
        </authorList>
    </citation>
    <scope>NUCLEOTIDE SEQUENCE</scope>
    <source>
        <strain evidence="9">CBS 175.79</strain>
    </source>
</reference>
<dbReference type="CDD" id="cd12148">
    <property type="entry name" value="fungal_TF_MHR"/>
    <property type="match status" value="1"/>
</dbReference>
<protein>
    <recommendedName>
        <fullName evidence="8">Xylanolytic transcriptional activator regulatory domain-containing protein</fullName>
    </recommendedName>
</protein>
<feature type="compositionally biased region" description="Polar residues" evidence="7">
    <location>
        <begin position="9"/>
        <end position="22"/>
    </location>
</feature>
<dbReference type="GO" id="GO:0000981">
    <property type="term" value="F:DNA-binding transcription factor activity, RNA polymerase II-specific"/>
    <property type="evidence" value="ECO:0007669"/>
    <property type="project" value="InterPro"/>
</dbReference>
<keyword evidence="4" id="KW-0863">Zinc-finger</keyword>
<dbReference type="GeneID" id="54291480"/>
<evidence type="ECO:0000313" key="9">
    <source>
        <dbReference type="EMBL" id="KAF2012903.1"/>
    </source>
</evidence>
<dbReference type="Pfam" id="PF04082">
    <property type="entry name" value="Fungal_trans"/>
    <property type="match status" value="1"/>
</dbReference>
<dbReference type="OrthoDB" id="654211at2759"/>
<evidence type="ECO:0000256" key="5">
    <source>
        <dbReference type="ARBA" id="ARBA00022833"/>
    </source>
</evidence>
<dbReference type="GO" id="GO:0000785">
    <property type="term" value="C:chromatin"/>
    <property type="evidence" value="ECO:0007669"/>
    <property type="project" value="TreeGrafter"/>
</dbReference>
<keyword evidence="5" id="KW-0862">Zinc</keyword>
<evidence type="ECO:0000313" key="10">
    <source>
        <dbReference type="Proteomes" id="UP000799778"/>
    </source>
</evidence>
<gene>
    <name evidence="9" type="ORF">BU24DRAFT_494823</name>
</gene>
<dbReference type="GO" id="GO:0008270">
    <property type="term" value="F:zinc ion binding"/>
    <property type="evidence" value="ECO:0007669"/>
    <property type="project" value="UniProtKB-KW"/>
</dbReference>
<evidence type="ECO:0000256" key="7">
    <source>
        <dbReference type="SAM" id="MobiDB-lite"/>
    </source>
</evidence>
<dbReference type="InterPro" id="IPR051059">
    <property type="entry name" value="VerF-like"/>
</dbReference>
<evidence type="ECO:0000259" key="8">
    <source>
        <dbReference type="Pfam" id="PF04082"/>
    </source>
</evidence>
<dbReference type="InterPro" id="IPR007219">
    <property type="entry name" value="XnlR_reg_dom"/>
</dbReference>
<keyword evidence="3" id="KW-0677">Repeat</keyword>
<organism evidence="9 10">
    <name type="scientific">Aaosphaeria arxii CBS 175.79</name>
    <dbReference type="NCBI Taxonomy" id="1450172"/>
    <lineage>
        <taxon>Eukaryota</taxon>
        <taxon>Fungi</taxon>
        <taxon>Dikarya</taxon>
        <taxon>Ascomycota</taxon>
        <taxon>Pezizomycotina</taxon>
        <taxon>Dothideomycetes</taxon>
        <taxon>Pleosporomycetidae</taxon>
        <taxon>Pleosporales</taxon>
        <taxon>Pleosporales incertae sedis</taxon>
        <taxon>Aaosphaeria</taxon>
    </lineage>
</organism>
<keyword evidence="2" id="KW-0479">Metal-binding</keyword>
<dbReference type="EMBL" id="ML978072">
    <property type="protein sequence ID" value="KAF2012903.1"/>
    <property type="molecule type" value="Genomic_DNA"/>
</dbReference>
<feature type="region of interest" description="Disordered" evidence="7">
    <location>
        <begin position="1"/>
        <end position="39"/>
    </location>
</feature>
<feature type="domain" description="Xylanolytic transcriptional activator regulatory" evidence="8">
    <location>
        <begin position="196"/>
        <end position="451"/>
    </location>
</feature>
<dbReference type="GO" id="GO:0006351">
    <property type="term" value="P:DNA-templated transcription"/>
    <property type="evidence" value="ECO:0007669"/>
    <property type="project" value="InterPro"/>
</dbReference>
<evidence type="ECO:0000256" key="3">
    <source>
        <dbReference type="ARBA" id="ARBA00022737"/>
    </source>
</evidence>
<dbReference type="Proteomes" id="UP000799778">
    <property type="component" value="Unassembled WGS sequence"/>
</dbReference>
<keyword evidence="10" id="KW-1185">Reference proteome</keyword>
<accession>A0A6A5XIX2</accession>
<dbReference type="RefSeq" id="XP_033381242.1">
    <property type="nucleotide sequence ID" value="XM_033534083.1"/>
</dbReference>
<dbReference type="AlphaFoldDB" id="A0A6A5XIX2"/>